<comment type="cofactor">
    <cofactor evidence="7">
        <name>heme</name>
        <dbReference type="ChEBI" id="CHEBI:30413"/>
    </cofactor>
</comment>
<dbReference type="AlphaFoldDB" id="A0A432WT15"/>
<dbReference type="EMBL" id="PIPP01000003">
    <property type="protein sequence ID" value="RUO36894.1"/>
    <property type="molecule type" value="Genomic_DNA"/>
</dbReference>
<dbReference type="Proteomes" id="UP000286934">
    <property type="component" value="Unassembled WGS sequence"/>
</dbReference>
<dbReference type="InterPro" id="IPR011614">
    <property type="entry name" value="Catalase_core"/>
</dbReference>
<feature type="active site" evidence="8">
    <location>
        <position position="61"/>
    </location>
</feature>
<dbReference type="RefSeq" id="WP_126807738.1">
    <property type="nucleotide sequence ID" value="NZ_PIPP01000003.1"/>
</dbReference>
<dbReference type="GO" id="GO:0020037">
    <property type="term" value="F:heme binding"/>
    <property type="evidence" value="ECO:0007669"/>
    <property type="project" value="InterPro"/>
</dbReference>
<dbReference type="PANTHER" id="PTHR11465:SF9">
    <property type="entry name" value="CATALASE"/>
    <property type="match status" value="1"/>
</dbReference>
<dbReference type="OrthoDB" id="255727at2"/>
<evidence type="ECO:0000256" key="2">
    <source>
        <dbReference type="ARBA" id="ARBA00022559"/>
    </source>
</evidence>
<dbReference type="GO" id="GO:0004096">
    <property type="term" value="F:catalase activity"/>
    <property type="evidence" value="ECO:0007669"/>
    <property type="project" value="InterPro"/>
</dbReference>
<organism evidence="11 12">
    <name type="scientific">Aliidiomarina shirensis</name>
    <dbReference type="NCBI Taxonomy" id="1048642"/>
    <lineage>
        <taxon>Bacteria</taxon>
        <taxon>Pseudomonadati</taxon>
        <taxon>Pseudomonadota</taxon>
        <taxon>Gammaproteobacteria</taxon>
        <taxon>Alteromonadales</taxon>
        <taxon>Idiomarinaceae</taxon>
        <taxon>Aliidiomarina</taxon>
    </lineage>
</organism>
<keyword evidence="4 7" id="KW-0479">Metal-binding</keyword>
<evidence type="ECO:0000259" key="10">
    <source>
        <dbReference type="SMART" id="SM01060"/>
    </source>
</evidence>
<keyword evidence="6 7" id="KW-0408">Iron</keyword>
<dbReference type="GO" id="GO:0042542">
    <property type="term" value="P:response to hydrogen peroxide"/>
    <property type="evidence" value="ECO:0007669"/>
    <property type="project" value="TreeGrafter"/>
</dbReference>
<dbReference type="Gene3D" id="2.40.180.10">
    <property type="entry name" value="Catalase core domain"/>
    <property type="match status" value="1"/>
</dbReference>
<comment type="caution">
    <text evidence="11">The sequence shown here is derived from an EMBL/GenBank/DDBJ whole genome shotgun (WGS) entry which is preliminary data.</text>
</comment>
<evidence type="ECO:0000256" key="6">
    <source>
        <dbReference type="ARBA" id="ARBA00023004"/>
    </source>
</evidence>
<keyword evidence="2 7" id="KW-0575">Peroxidase</keyword>
<dbReference type="InterPro" id="IPR024168">
    <property type="entry name" value="Catalase_SrpA-type_pred"/>
</dbReference>
<dbReference type="GO" id="GO:0046872">
    <property type="term" value="F:metal ion binding"/>
    <property type="evidence" value="ECO:0007669"/>
    <property type="project" value="UniProtKB-KW"/>
</dbReference>
<dbReference type="PANTHER" id="PTHR11465">
    <property type="entry name" value="CATALASE"/>
    <property type="match status" value="1"/>
</dbReference>
<feature type="binding site" description="axial binding residue" evidence="9">
    <location>
        <position position="326"/>
    </location>
    <ligand>
        <name>heme</name>
        <dbReference type="ChEBI" id="CHEBI:30413"/>
    </ligand>
    <ligandPart>
        <name>Fe</name>
        <dbReference type="ChEBI" id="CHEBI:18248"/>
    </ligandPart>
</feature>
<dbReference type="SUPFAM" id="SSF56634">
    <property type="entry name" value="Heme-dependent catalase-like"/>
    <property type="match status" value="1"/>
</dbReference>
<evidence type="ECO:0000256" key="3">
    <source>
        <dbReference type="ARBA" id="ARBA00022617"/>
    </source>
</evidence>
<keyword evidence="3 7" id="KW-0349">Heme</keyword>
<comment type="function">
    <text evidence="7">Has an organic peroxide-dependent peroxidase activity.</text>
</comment>
<feature type="domain" description="Catalase core" evidence="10">
    <location>
        <begin position="25"/>
        <end position="352"/>
    </location>
</feature>
<evidence type="ECO:0000256" key="8">
    <source>
        <dbReference type="PIRSR" id="PIRSR000296-1"/>
    </source>
</evidence>
<keyword evidence="5 7" id="KW-0560">Oxidoreductase</keyword>
<dbReference type="GO" id="GO:0042744">
    <property type="term" value="P:hydrogen peroxide catabolic process"/>
    <property type="evidence" value="ECO:0007669"/>
    <property type="project" value="TreeGrafter"/>
</dbReference>
<protein>
    <recommendedName>
        <fullName evidence="7">Catalase-related peroxidase</fullName>
        <ecNumber evidence="7">1.11.1.-</ecNumber>
    </recommendedName>
</protein>
<proteinExistence type="inferred from homology"/>
<accession>A0A432WT15</accession>
<evidence type="ECO:0000256" key="9">
    <source>
        <dbReference type="PIRSR" id="PIRSR000296-2"/>
    </source>
</evidence>
<evidence type="ECO:0000256" key="7">
    <source>
        <dbReference type="PIRNR" id="PIRNR000296"/>
    </source>
</evidence>
<reference evidence="12" key="1">
    <citation type="journal article" date="2018" name="Front. Microbiol.">
        <title>Genome-Based Analysis Reveals the Taxonomy and Diversity of the Family Idiomarinaceae.</title>
        <authorList>
            <person name="Liu Y."/>
            <person name="Lai Q."/>
            <person name="Shao Z."/>
        </authorList>
    </citation>
    <scope>NUCLEOTIDE SEQUENCE [LARGE SCALE GENOMIC DNA]</scope>
    <source>
        <strain evidence="12">AIS</strain>
    </source>
</reference>
<dbReference type="PROSITE" id="PS51402">
    <property type="entry name" value="CATALASE_3"/>
    <property type="match status" value="1"/>
</dbReference>
<keyword evidence="12" id="KW-1185">Reference proteome</keyword>
<dbReference type="InterPro" id="IPR018028">
    <property type="entry name" value="Catalase"/>
</dbReference>
<gene>
    <name evidence="11" type="ORF">CWE13_08590</name>
</gene>
<dbReference type="SMART" id="SM01060">
    <property type="entry name" value="Catalase"/>
    <property type="match status" value="1"/>
</dbReference>
<evidence type="ECO:0000256" key="4">
    <source>
        <dbReference type="ARBA" id="ARBA00022723"/>
    </source>
</evidence>
<evidence type="ECO:0000256" key="1">
    <source>
        <dbReference type="ARBA" id="ARBA00005329"/>
    </source>
</evidence>
<name>A0A432WT15_9GAMM</name>
<sequence length="355" mass="38591">MLKQKPSALPLRYAVIIGAVGGLGALLFAVAGGLGQSSVTAQDFVNLQEGNNPHLGFRRAHAKGFCIAGEFVSNGSLQPYSIAPQFAATSTPFVGRISIAGNNPTAPDLNAPVRSLALSFGAGSSRWLTAMNTPPVMAVGTPEAFYQQIQALSPDPETGERNPERIQAFFATHPETQTFRNWQAGYTPTASFASEIYHSINAFYLINENGDRQAVRWAAMPTISSNEELDSENVNALQNEFFARVEAQPVAFDLTFTFANDSDDETNPTVLWPEDRQQVVAGQIVVHQAMPENEGNCNEINFDPLVLPKGMAATADPILRARSAAYAESYRRRAREHFLNSSLQPSPQKESENSQ</sequence>
<dbReference type="Pfam" id="PF00199">
    <property type="entry name" value="Catalase"/>
    <property type="match status" value="1"/>
</dbReference>
<comment type="similarity">
    <text evidence="1 7">Belongs to the catalase family.</text>
</comment>
<evidence type="ECO:0000313" key="11">
    <source>
        <dbReference type="EMBL" id="RUO36894.1"/>
    </source>
</evidence>
<dbReference type="GO" id="GO:0005737">
    <property type="term" value="C:cytoplasm"/>
    <property type="evidence" value="ECO:0007669"/>
    <property type="project" value="TreeGrafter"/>
</dbReference>
<dbReference type="PIRSF" id="PIRSF000296">
    <property type="entry name" value="SrpA"/>
    <property type="match status" value="1"/>
</dbReference>
<dbReference type="Gene3D" id="1.20.1280.120">
    <property type="match status" value="1"/>
</dbReference>
<dbReference type="InterPro" id="IPR020835">
    <property type="entry name" value="Catalase_sf"/>
</dbReference>
<dbReference type="EC" id="1.11.1.-" evidence="7"/>
<evidence type="ECO:0000313" key="12">
    <source>
        <dbReference type="Proteomes" id="UP000286934"/>
    </source>
</evidence>
<evidence type="ECO:0000256" key="5">
    <source>
        <dbReference type="ARBA" id="ARBA00023002"/>
    </source>
</evidence>
<dbReference type="CDD" id="cd08153">
    <property type="entry name" value="srpA_like"/>
    <property type="match status" value="1"/>
</dbReference>